<dbReference type="Pfam" id="PF00436">
    <property type="entry name" value="SSB"/>
    <property type="match status" value="1"/>
</dbReference>
<dbReference type="GO" id="GO:0006260">
    <property type="term" value="P:DNA replication"/>
    <property type="evidence" value="ECO:0007669"/>
    <property type="project" value="InterPro"/>
</dbReference>
<dbReference type="InterPro" id="IPR011344">
    <property type="entry name" value="ssDNA-bd"/>
</dbReference>
<dbReference type="CDD" id="cd04496">
    <property type="entry name" value="SSB_OBF"/>
    <property type="match status" value="1"/>
</dbReference>
<dbReference type="PIRSF" id="PIRSF002070">
    <property type="entry name" value="SSB"/>
    <property type="match status" value="1"/>
</dbReference>
<proteinExistence type="inferred from homology"/>
<feature type="region of interest" description="Disordered" evidence="4">
    <location>
        <begin position="105"/>
        <end position="171"/>
    </location>
</feature>
<dbReference type="EMBL" id="FPIP01000009">
    <property type="protein sequence ID" value="SFW47737.1"/>
    <property type="molecule type" value="Genomic_DNA"/>
</dbReference>
<reference evidence="5 6" key="1">
    <citation type="submission" date="2016-11" db="EMBL/GenBank/DDBJ databases">
        <authorList>
            <person name="Jaros S."/>
            <person name="Januszkiewicz K."/>
            <person name="Wedrychowicz H."/>
        </authorList>
    </citation>
    <scope>NUCLEOTIDE SEQUENCE [LARGE SCALE GENOMIC DNA]</scope>
    <source>
        <strain evidence="5 6">YL228</strain>
    </source>
</reference>
<sequence length="171" mass="18817">MNKVILIGRLTADPELRQTQSGIASCRFTVACDRRFADKNTGERQADFISCTAWRQTAEFVSRYFNKGKLICVEGTLRNNNYQDKNHPDVTHYTTDVQVDNVEFVGGKGESGGNGGGYNNGGYNAPQNNYNNNYSAPPQQAAPQQPAANDSMSYGNLSDFEEILSDGDVPF</sequence>
<dbReference type="GO" id="GO:0009295">
    <property type="term" value="C:nucleoid"/>
    <property type="evidence" value="ECO:0007669"/>
    <property type="project" value="TreeGrafter"/>
</dbReference>
<evidence type="ECO:0000256" key="4">
    <source>
        <dbReference type="SAM" id="MobiDB-lite"/>
    </source>
</evidence>
<dbReference type="PANTHER" id="PTHR10302">
    <property type="entry name" value="SINGLE-STRANDED DNA-BINDING PROTEIN"/>
    <property type="match status" value="1"/>
</dbReference>
<dbReference type="PROSITE" id="PS50935">
    <property type="entry name" value="SSB"/>
    <property type="match status" value="1"/>
</dbReference>
<evidence type="ECO:0000256" key="2">
    <source>
        <dbReference type="HAMAP-Rule" id="MF_00984"/>
    </source>
</evidence>
<comment type="subunit">
    <text evidence="2">Homotetramer.</text>
</comment>
<feature type="compositionally biased region" description="Gly residues" evidence="4">
    <location>
        <begin position="106"/>
        <end position="120"/>
    </location>
</feature>
<dbReference type="Gene3D" id="2.40.50.140">
    <property type="entry name" value="Nucleic acid-binding proteins"/>
    <property type="match status" value="1"/>
</dbReference>
<comment type="caution">
    <text evidence="2">Lacks conserved residue(s) required for the propagation of feature annotation.</text>
</comment>
<dbReference type="InterPro" id="IPR012340">
    <property type="entry name" value="NA-bd_OB-fold"/>
</dbReference>
<protein>
    <recommendedName>
        <fullName evidence="2 3">Single-stranded DNA-binding protein</fullName>
        <shortName evidence="2">SSB</shortName>
    </recommendedName>
</protein>
<dbReference type="PANTHER" id="PTHR10302:SF27">
    <property type="entry name" value="SINGLE-STRANDED DNA-BINDING PROTEIN"/>
    <property type="match status" value="1"/>
</dbReference>
<evidence type="ECO:0000313" key="6">
    <source>
        <dbReference type="Proteomes" id="UP000183461"/>
    </source>
</evidence>
<dbReference type="HAMAP" id="MF_00984">
    <property type="entry name" value="SSB"/>
    <property type="match status" value="1"/>
</dbReference>
<dbReference type="SUPFAM" id="SSF50249">
    <property type="entry name" value="Nucleic acid-binding proteins"/>
    <property type="match status" value="1"/>
</dbReference>
<dbReference type="InterPro" id="IPR000424">
    <property type="entry name" value="Primosome_PriB/ssb"/>
</dbReference>
<dbReference type="RefSeq" id="WP_072300991.1">
    <property type="nucleotide sequence ID" value="NZ_CAMIZA010000037.1"/>
</dbReference>
<dbReference type="Proteomes" id="UP000183461">
    <property type="component" value="Unassembled WGS sequence"/>
</dbReference>
<accession>A0A1K1PJV6</accession>
<gene>
    <name evidence="5" type="ORF">SAMN02910280_2802</name>
</gene>
<evidence type="ECO:0000256" key="3">
    <source>
        <dbReference type="PIRNR" id="PIRNR002070"/>
    </source>
</evidence>
<organism evidence="5 6">
    <name type="scientific">Ruminococcus flavefaciens</name>
    <dbReference type="NCBI Taxonomy" id="1265"/>
    <lineage>
        <taxon>Bacteria</taxon>
        <taxon>Bacillati</taxon>
        <taxon>Bacillota</taxon>
        <taxon>Clostridia</taxon>
        <taxon>Eubacteriales</taxon>
        <taxon>Oscillospiraceae</taxon>
        <taxon>Ruminococcus</taxon>
    </lineage>
</organism>
<evidence type="ECO:0000313" key="5">
    <source>
        <dbReference type="EMBL" id="SFW47737.1"/>
    </source>
</evidence>
<name>A0A1K1PJV6_RUMFL</name>
<feature type="compositionally biased region" description="Low complexity" evidence="4">
    <location>
        <begin position="121"/>
        <end position="148"/>
    </location>
</feature>
<dbReference type="AlphaFoldDB" id="A0A1K1PJV6"/>
<evidence type="ECO:0000256" key="1">
    <source>
        <dbReference type="ARBA" id="ARBA00023125"/>
    </source>
</evidence>
<keyword evidence="1 2" id="KW-0238">DNA-binding</keyword>
<dbReference type="GO" id="GO:0003697">
    <property type="term" value="F:single-stranded DNA binding"/>
    <property type="evidence" value="ECO:0007669"/>
    <property type="project" value="UniProtKB-UniRule"/>
</dbReference>
<dbReference type="NCBIfam" id="TIGR00621">
    <property type="entry name" value="ssb"/>
    <property type="match status" value="1"/>
</dbReference>